<dbReference type="NCBIfam" id="TIGR00640">
    <property type="entry name" value="acid_CoA_mut_C"/>
    <property type="match status" value="1"/>
</dbReference>
<dbReference type="Gene3D" id="3.20.20.240">
    <property type="entry name" value="Methylmalonyl-CoA mutase"/>
    <property type="match status" value="1"/>
</dbReference>
<evidence type="ECO:0000259" key="7">
    <source>
        <dbReference type="PROSITE" id="PS51332"/>
    </source>
</evidence>
<sequence length="723" mass="79857">MKRPDFSKMAYQSKRDVSDLFPQLGANPLGNEQMWQTLEQIPVKPLYTMEDVEGMDHLGYMPGLPPYTRGPYPTMYVTQPWTVRQYAGFSTAEESNAFYRRNLAAGQKGLSIAFDLATHRGYDSDHPRVVGDVGKAGVAVDSILDMKILFDGIPLDKMSVSMTMNGAVLPIMAFYIVAAEEQGVSQAELTGTIQNDILKEYMVRNTYIYPPEASMKIISDIFAYTSKHMPKFNSISISGYHLQEAGATADIELAYTLADGLEYVRTGLAAGIDIDAFAPRLSFFWAIGMNYFMEVAKMRAGRLIWANLIKQFHPKNEKSMALRTHSQTSGWSLTEQDPYNNVVRTCIEAMAAALGHTQSLHTNALDEAIALPTDFSARIARNTQLFLQDETEITKVVDPWAGSYYVESLTAQLVEKAWAHIEEIEALGGMAKAIETGLPKMKIEEAAARRQAHIDSAKEAIIGVNKYRLDKEDPLEILEVDNTAVREAQIRRLQELRSNRDEARVQVTLQAITECAKSGEGNLLELAIEAARARASLGEISDAYEKVVGRHKAVIRSISGVYSSEYADADEVAAVRKMADEFEQWEGRRPRIMIAKMGQDGHDRGAKVIATAFADLGFDVDIGPLFQTPEETAKQAIENDVHVIGFSSLAAGHKTLLPQLVEELKKLGREDIVVVIGGVIPAQDYAFLREHGAAAIFGPGTVIPVAAQHVLQEIVYRLEAAGQ</sequence>
<reference evidence="8 9" key="1">
    <citation type="submission" date="2018-03" db="EMBL/GenBank/DDBJ databases">
        <title>Brevisbacillus phylogenomics.</title>
        <authorList>
            <person name="Dunlap C."/>
        </authorList>
    </citation>
    <scope>NUCLEOTIDE SEQUENCE [LARGE SCALE GENOMIC DNA]</scope>
    <source>
        <strain evidence="8 9">NRRL B-41110</strain>
    </source>
</reference>
<dbReference type="CDD" id="cd02071">
    <property type="entry name" value="MM_CoA_mut_B12_BD"/>
    <property type="match status" value="1"/>
</dbReference>
<dbReference type="InterPro" id="IPR006098">
    <property type="entry name" value="MMCoA_mutase_a_cat"/>
</dbReference>
<dbReference type="SUPFAM" id="SSF51703">
    <property type="entry name" value="Cobalamin (vitamin B12)-dependent enzymes"/>
    <property type="match status" value="1"/>
</dbReference>
<dbReference type="PANTHER" id="PTHR48101">
    <property type="entry name" value="METHYLMALONYL-COA MUTASE, MITOCHONDRIAL-RELATED"/>
    <property type="match status" value="1"/>
</dbReference>
<gene>
    <name evidence="8" type="ORF">C7R92_08425</name>
</gene>
<evidence type="ECO:0000313" key="8">
    <source>
        <dbReference type="EMBL" id="PSK12033.1"/>
    </source>
</evidence>
<dbReference type="InterPro" id="IPR016176">
    <property type="entry name" value="Cbl-dep_enz_cat"/>
</dbReference>
<dbReference type="Proteomes" id="UP000241645">
    <property type="component" value="Unassembled WGS sequence"/>
</dbReference>
<evidence type="ECO:0000256" key="2">
    <source>
        <dbReference type="ARBA" id="ARBA00008465"/>
    </source>
</evidence>
<evidence type="ECO:0000256" key="3">
    <source>
        <dbReference type="ARBA" id="ARBA00022628"/>
    </source>
</evidence>
<dbReference type="Pfam" id="PF01642">
    <property type="entry name" value="MM_CoA_mutase"/>
    <property type="match status" value="1"/>
</dbReference>
<evidence type="ECO:0000313" key="9">
    <source>
        <dbReference type="Proteomes" id="UP000241645"/>
    </source>
</evidence>
<keyword evidence="4" id="KW-0479">Metal-binding</keyword>
<dbReference type="NCBIfam" id="TIGR00641">
    <property type="entry name" value="acid_CoA_mut_N"/>
    <property type="match status" value="1"/>
</dbReference>
<evidence type="ECO:0000256" key="6">
    <source>
        <dbReference type="ARBA" id="ARBA00023285"/>
    </source>
</evidence>
<dbReference type="GeneID" id="95750150"/>
<dbReference type="InterPro" id="IPR006159">
    <property type="entry name" value="Acid_CoA_mut_C"/>
</dbReference>
<dbReference type="InterPro" id="IPR006099">
    <property type="entry name" value="MeMalonylCoA_mutase_a/b_cat"/>
</dbReference>
<keyword evidence="3" id="KW-0846">Cobalamin</keyword>
<feature type="domain" description="B12-binding" evidence="7">
    <location>
        <begin position="589"/>
        <end position="721"/>
    </location>
</feature>
<evidence type="ECO:0000256" key="5">
    <source>
        <dbReference type="ARBA" id="ARBA00023235"/>
    </source>
</evidence>
<comment type="cofactor">
    <cofactor evidence="1">
        <name>adenosylcob(III)alamin</name>
        <dbReference type="ChEBI" id="CHEBI:18408"/>
    </cofactor>
</comment>
<dbReference type="PROSITE" id="PS51332">
    <property type="entry name" value="B12_BINDING"/>
    <property type="match status" value="1"/>
</dbReference>
<dbReference type="InterPro" id="IPR036724">
    <property type="entry name" value="Cobalamin-bd_sf"/>
</dbReference>
<dbReference type="InterPro" id="IPR006158">
    <property type="entry name" value="Cobalamin-bd"/>
</dbReference>
<dbReference type="PANTHER" id="PTHR48101:SF4">
    <property type="entry name" value="METHYLMALONYL-COA MUTASE, MITOCHONDRIAL"/>
    <property type="match status" value="1"/>
</dbReference>
<comment type="similarity">
    <text evidence="2">Belongs to the methylmalonyl-CoA mutase family.</text>
</comment>
<accession>A0ABX5FSH0</accession>
<evidence type="ECO:0000256" key="4">
    <source>
        <dbReference type="ARBA" id="ARBA00022723"/>
    </source>
</evidence>
<keyword evidence="9" id="KW-1185">Reference proteome</keyword>
<organism evidence="8 9">
    <name type="scientific">Brevibacillus porteri</name>
    <dbReference type="NCBI Taxonomy" id="2126350"/>
    <lineage>
        <taxon>Bacteria</taxon>
        <taxon>Bacillati</taxon>
        <taxon>Bacillota</taxon>
        <taxon>Bacilli</taxon>
        <taxon>Bacillales</taxon>
        <taxon>Paenibacillaceae</taxon>
        <taxon>Brevibacillus</taxon>
    </lineage>
</organism>
<keyword evidence="6" id="KW-0170">Cobalt</keyword>
<evidence type="ECO:0000256" key="1">
    <source>
        <dbReference type="ARBA" id="ARBA00001922"/>
    </source>
</evidence>
<proteinExistence type="inferred from homology"/>
<dbReference type="EMBL" id="PXZO01000011">
    <property type="protein sequence ID" value="PSK12033.1"/>
    <property type="molecule type" value="Genomic_DNA"/>
</dbReference>
<dbReference type="NCBIfam" id="NF006944">
    <property type="entry name" value="PRK09426.1"/>
    <property type="match status" value="1"/>
</dbReference>
<dbReference type="RefSeq" id="WP_106833903.1">
    <property type="nucleotide sequence ID" value="NZ_JARMEW010000017.1"/>
</dbReference>
<dbReference type="Gene3D" id="3.40.50.280">
    <property type="entry name" value="Cobalamin-binding domain"/>
    <property type="match status" value="1"/>
</dbReference>
<comment type="caution">
    <text evidence="8">The sequence shown here is derived from an EMBL/GenBank/DDBJ whole genome shotgun (WGS) entry which is preliminary data.</text>
</comment>
<dbReference type="CDD" id="cd03679">
    <property type="entry name" value="MM_CoA_mutase_alpha_like"/>
    <property type="match status" value="1"/>
</dbReference>
<keyword evidence="5" id="KW-0413">Isomerase</keyword>
<protein>
    <submittedName>
        <fullName evidence="8">Methylmalonyl-CoA mutase</fullName>
    </submittedName>
</protein>
<dbReference type="Pfam" id="PF02310">
    <property type="entry name" value="B12-binding"/>
    <property type="match status" value="1"/>
</dbReference>
<dbReference type="SUPFAM" id="SSF52242">
    <property type="entry name" value="Cobalamin (vitamin B12)-binding domain"/>
    <property type="match status" value="1"/>
</dbReference>
<name>A0ABX5FSH0_9BACL</name>